<feature type="region of interest" description="Disordered" evidence="1">
    <location>
        <begin position="84"/>
        <end position="173"/>
    </location>
</feature>
<evidence type="ECO:0000313" key="2">
    <source>
        <dbReference type="EMBL" id="RAY13080.1"/>
    </source>
</evidence>
<keyword evidence="3" id="KW-1185">Reference proteome</keyword>
<evidence type="ECO:0000256" key="1">
    <source>
        <dbReference type="SAM" id="MobiDB-lite"/>
    </source>
</evidence>
<accession>A0A365H1W0</accession>
<evidence type="ECO:0000313" key="3">
    <source>
        <dbReference type="Proteomes" id="UP000251891"/>
    </source>
</evidence>
<gene>
    <name evidence="2" type="ORF">DPM19_21520</name>
</gene>
<dbReference type="Proteomes" id="UP000251891">
    <property type="component" value="Unassembled WGS sequence"/>
</dbReference>
<dbReference type="EMBL" id="QLYX01000010">
    <property type="protein sequence ID" value="RAY13080.1"/>
    <property type="molecule type" value="Genomic_DNA"/>
</dbReference>
<organism evidence="2 3">
    <name type="scientific">Actinomadura craniellae</name>
    <dbReference type="NCBI Taxonomy" id="2231787"/>
    <lineage>
        <taxon>Bacteria</taxon>
        <taxon>Bacillati</taxon>
        <taxon>Actinomycetota</taxon>
        <taxon>Actinomycetes</taxon>
        <taxon>Streptosporangiales</taxon>
        <taxon>Thermomonosporaceae</taxon>
        <taxon>Actinomadura</taxon>
    </lineage>
</organism>
<protein>
    <submittedName>
        <fullName evidence="2">Uncharacterized protein</fullName>
    </submittedName>
</protein>
<dbReference type="OrthoDB" id="3467633at2"/>
<comment type="caution">
    <text evidence="2">The sequence shown here is derived from an EMBL/GenBank/DDBJ whole genome shotgun (WGS) entry which is preliminary data.</text>
</comment>
<dbReference type="RefSeq" id="WP_111869774.1">
    <property type="nucleotide sequence ID" value="NZ_QLYX01000010.1"/>
</dbReference>
<dbReference type="AlphaFoldDB" id="A0A365H1W0"/>
<feature type="compositionally biased region" description="Low complexity" evidence="1">
    <location>
        <begin position="102"/>
        <end position="111"/>
    </location>
</feature>
<feature type="compositionally biased region" description="Gly residues" evidence="1">
    <location>
        <begin position="1"/>
        <end position="10"/>
    </location>
</feature>
<sequence length="312" mass="32411">MGGHNGGMRTGPGARDPNFRGIDPAALAHLIKQMQAASSAVKGWLAGHPPPPGVAATGYRQAADIERWATEQLGMLTRRHNYAVTHPDAGGGVTAPAPPPRRTGTPRTGATPPGGGVTAPVPPPRRKETPRTGAAPPGGGVSAPPPPRQAPRQPHVTPRGAGDLGDFPDRPSALRAGRADALAADRALADRKPVPDPVWKRLTAHADDPDYTEALFDRLGPAGAAGLLRTAQGHPERTAALRESFGTVGRHAPLDEKWLRTFLAQAERDGLRTEALALLARADLGDRTQAALVRATGEATTPRVGAERPAAG</sequence>
<reference evidence="2 3" key="1">
    <citation type="submission" date="2018-06" db="EMBL/GenBank/DDBJ databases">
        <title>Actinomadura craniellae sp. nov. isolated from marine sponge Craniella sp.</title>
        <authorList>
            <person name="Li L."/>
            <person name="Xu Q.H."/>
            <person name="Lin H.W."/>
            <person name="Lu Y.H."/>
        </authorList>
    </citation>
    <scope>NUCLEOTIDE SEQUENCE [LARGE SCALE GENOMIC DNA]</scope>
    <source>
        <strain evidence="2 3">LHW63021</strain>
    </source>
</reference>
<name>A0A365H1W0_9ACTN</name>
<feature type="region of interest" description="Disordered" evidence="1">
    <location>
        <begin position="1"/>
        <end position="21"/>
    </location>
</feature>
<proteinExistence type="predicted"/>